<evidence type="ECO:0000256" key="1">
    <source>
        <dbReference type="ARBA" id="ARBA00023015"/>
    </source>
</evidence>
<dbReference type="Gene3D" id="1.10.10.60">
    <property type="entry name" value="Homeodomain-like"/>
    <property type="match status" value="2"/>
</dbReference>
<keyword evidence="2" id="KW-0238">DNA-binding</keyword>
<gene>
    <name evidence="5" type="ORF">QRD43_04370</name>
</gene>
<feature type="domain" description="HTH araC/xylS-type" evidence="4">
    <location>
        <begin position="194"/>
        <end position="292"/>
    </location>
</feature>
<evidence type="ECO:0000256" key="2">
    <source>
        <dbReference type="ARBA" id="ARBA00023125"/>
    </source>
</evidence>
<proteinExistence type="predicted"/>
<organism evidence="5 6">
    <name type="scientific">Roseateles subflavus</name>
    <dbReference type="NCBI Taxonomy" id="3053353"/>
    <lineage>
        <taxon>Bacteria</taxon>
        <taxon>Pseudomonadati</taxon>
        <taxon>Pseudomonadota</taxon>
        <taxon>Betaproteobacteria</taxon>
        <taxon>Burkholderiales</taxon>
        <taxon>Sphaerotilaceae</taxon>
        <taxon>Roseateles</taxon>
    </lineage>
</organism>
<dbReference type="PROSITE" id="PS01124">
    <property type="entry name" value="HTH_ARAC_FAMILY_2"/>
    <property type="match status" value="1"/>
</dbReference>
<evidence type="ECO:0000256" key="3">
    <source>
        <dbReference type="ARBA" id="ARBA00023163"/>
    </source>
</evidence>
<evidence type="ECO:0000259" key="4">
    <source>
        <dbReference type="PROSITE" id="PS01124"/>
    </source>
</evidence>
<dbReference type="InterPro" id="IPR050204">
    <property type="entry name" value="AraC_XylS_family_regulators"/>
</dbReference>
<dbReference type="EMBL" id="JASVDS010000001">
    <property type="protein sequence ID" value="MDL5031134.1"/>
    <property type="molecule type" value="Genomic_DNA"/>
</dbReference>
<dbReference type="PANTHER" id="PTHR46796">
    <property type="entry name" value="HTH-TYPE TRANSCRIPTIONAL ACTIVATOR RHAS-RELATED"/>
    <property type="match status" value="1"/>
</dbReference>
<dbReference type="SMART" id="SM00342">
    <property type="entry name" value="HTH_ARAC"/>
    <property type="match status" value="1"/>
</dbReference>
<keyword evidence="1" id="KW-0805">Transcription regulation</keyword>
<keyword evidence="3" id="KW-0804">Transcription</keyword>
<dbReference type="InterPro" id="IPR009057">
    <property type="entry name" value="Homeodomain-like_sf"/>
</dbReference>
<dbReference type="SUPFAM" id="SSF46689">
    <property type="entry name" value="Homeodomain-like"/>
    <property type="match status" value="2"/>
</dbReference>
<accession>A0ABT7LF83</accession>
<dbReference type="PROSITE" id="PS00041">
    <property type="entry name" value="HTH_ARAC_FAMILY_1"/>
    <property type="match status" value="1"/>
</dbReference>
<comment type="caution">
    <text evidence="5">The sequence shown here is derived from an EMBL/GenBank/DDBJ whole genome shotgun (WGS) entry which is preliminary data.</text>
</comment>
<dbReference type="Proteomes" id="UP001238603">
    <property type="component" value="Unassembled WGS sequence"/>
</dbReference>
<keyword evidence="6" id="KW-1185">Reference proteome</keyword>
<protein>
    <submittedName>
        <fullName evidence="5">AraC family transcriptional regulator</fullName>
    </submittedName>
</protein>
<dbReference type="PRINTS" id="PR00032">
    <property type="entry name" value="HTHARAC"/>
</dbReference>
<reference evidence="5 6" key="1">
    <citation type="submission" date="2023-06" db="EMBL/GenBank/DDBJ databases">
        <title>Pelomonas sp. APW6 16S ribosomal RNA gene genome sequencing and assembly.</title>
        <authorList>
            <person name="Woo H."/>
        </authorList>
    </citation>
    <scope>NUCLEOTIDE SEQUENCE [LARGE SCALE GENOMIC DNA]</scope>
    <source>
        <strain evidence="5 6">APW6</strain>
    </source>
</reference>
<evidence type="ECO:0000313" key="6">
    <source>
        <dbReference type="Proteomes" id="UP001238603"/>
    </source>
</evidence>
<dbReference type="InterPro" id="IPR018060">
    <property type="entry name" value="HTH_AraC"/>
</dbReference>
<dbReference type="RefSeq" id="WP_285981538.1">
    <property type="nucleotide sequence ID" value="NZ_JASVDS010000001.1"/>
</dbReference>
<dbReference type="InterPro" id="IPR020449">
    <property type="entry name" value="Tscrpt_reg_AraC-type_HTH"/>
</dbReference>
<evidence type="ECO:0000313" key="5">
    <source>
        <dbReference type="EMBL" id="MDL5031134.1"/>
    </source>
</evidence>
<dbReference type="InterPro" id="IPR018062">
    <property type="entry name" value="HTH_AraC-typ_CS"/>
</dbReference>
<sequence length="305" mass="34566">MQKINFKDPAQYGSLFQAAPVRNSVPFQWGELYFERREEAAFETLEHSIDGHYLMVKLNPWSIADRRIDGKWQSEVQRRGSVAYVPDGCRHSVRYQKPLGALCFVTLSRGLVDAVADELNQPRFAGQPRFAKDTDPTMLNAVEAMDRELREGNPNGILFAQNYSKLMAAHLVLGYGPARRARPGLQNLPHRKMKWLDDYIDANLAAKITLEELAQQVDLSPYYFTRIFKATAGMAPYQYVLHKRIEFARACLKLDQQSIQDVALACGFSDASQFSRQFTKICQQTPSAYRQTCRTDGPPACTSGD</sequence>
<dbReference type="Pfam" id="PF12833">
    <property type="entry name" value="HTH_18"/>
    <property type="match status" value="1"/>
</dbReference>
<name>A0ABT7LF83_9BURK</name>
<dbReference type="PANTHER" id="PTHR46796:SF6">
    <property type="entry name" value="ARAC SUBFAMILY"/>
    <property type="match status" value="1"/>
</dbReference>